<dbReference type="InterPro" id="IPR008271">
    <property type="entry name" value="Ser/Thr_kinase_AS"/>
</dbReference>
<dbReference type="PROSITE" id="PS50011">
    <property type="entry name" value="PROTEIN_KINASE_DOM"/>
    <property type="match status" value="1"/>
</dbReference>
<evidence type="ECO:0000256" key="3">
    <source>
        <dbReference type="ARBA" id="ARBA00022741"/>
    </source>
</evidence>
<name>A0A088RN44_LEIPA</name>
<dbReference type="RefSeq" id="XP_010698130.1">
    <property type="nucleotide sequence ID" value="XM_010699828.1"/>
</dbReference>
<dbReference type="Gene3D" id="1.10.510.10">
    <property type="entry name" value="Transferase(Phosphotransferase) domain 1"/>
    <property type="match status" value="1"/>
</dbReference>
<dbReference type="EMBL" id="CP009388">
    <property type="protein sequence ID" value="AIN97477.1"/>
    <property type="molecule type" value="Genomic_DNA"/>
</dbReference>
<dbReference type="Pfam" id="PF00069">
    <property type="entry name" value="Pkinase"/>
    <property type="match status" value="2"/>
</dbReference>
<dbReference type="eggNOG" id="KOG0032">
    <property type="taxonomic scope" value="Eukaryota"/>
</dbReference>
<dbReference type="InterPro" id="IPR050205">
    <property type="entry name" value="CDPK_Ser/Thr_kinases"/>
</dbReference>
<evidence type="ECO:0000313" key="9">
    <source>
        <dbReference type="Proteomes" id="UP000063063"/>
    </source>
</evidence>
<dbReference type="Gene3D" id="3.30.200.20">
    <property type="entry name" value="Phosphorylase Kinase, domain 1"/>
    <property type="match status" value="1"/>
</dbReference>
<evidence type="ECO:0000256" key="6">
    <source>
        <dbReference type="SAM" id="MobiDB-lite"/>
    </source>
</evidence>
<keyword evidence="1" id="KW-0723">Serine/threonine-protein kinase</keyword>
<feature type="domain" description="Protein kinase" evidence="7">
    <location>
        <begin position="141"/>
        <end position="525"/>
    </location>
</feature>
<keyword evidence="5" id="KW-0067">ATP-binding</keyword>
<sequence length="621" mass="69175">MGARSGKETSQTSNRSQAVCALCGAKAIRKSSWQTGSSFVLEECSRCHFPCCDMCYVWRRYGSNFSTYDYEKDAAAQYAPVCRRCVVEPNLVAHAPRCVWKLIFEYCDATAKHRLLQLCHATQMGVVLPYPHTRYGWSTFFEGRCFISKGANGEVYRTMVRRDITKKLARSLINVLDAKVLADLAGCTVAVKAIRKSTVFSLRRWKHIQREVDALRRCYHRHVVQLHFVAQGPSEVYIVLQYVPGGDLFDWLVRQQIPMEYDVVVIARQLLETLHFMHEVCGVVHRDIKPENILLQPIVNSSVQRQGDGSLSAGGGCATGHASASDDLHIRLADFGYAKLLPKSEPEDAFLSPARTSDTPLPPAPPDEVGNMGPRSESVQRTEPHANAHRPFLISSTPCGTLGFAAPEILSAYNAQKNAWQRLRSSRQSAEQIGDIAKPQTPVDLVKRMDIFAAGVTICILLTGCEPFPCLSSKEHIEAVYEGLDFSEPQWSYVSQQAKSLLRRMLAPRAADRPSAFECLNSSWIKHHAPYTDATSEAEGDDENVHGKRLNHSASVWQLLSTSFQSSVHSLRKSEGWLFVQDAQGLVTTIPRQLVNDIDAGEPFSEALHSSSGREQAFSVY</sequence>
<evidence type="ECO:0000313" key="8">
    <source>
        <dbReference type="EMBL" id="AIN97477.1"/>
    </source>
</evidence>
<protein>
    <submittedName>
        <fullName evidence="8">Protein kinase, putative</fullName>
        <ecNumber evidence="8">2.7.11.1</ecNumber>
    </submittedName>
</protein>
<dbReference type="GO" id="GO:0005524">
    <property type="term" value="F:ATP binding"/>
    <property type="evidence" value="ECO:0007669"/>
    <property type="project" value="UniProtKB-KW"/>
</dbReference>
<dbReference type="PANTHER" id="PTHR24349">
    <property type="entry name" value="SERINE/THREONINE-PROTEIN KINASE"/>
    <property type="match status" value="1"/>
</dbReference>
<dbReference type="AlphaFoldDB" id="A0A088RN44"/>
<organism evidence="8 9">
    <name type="scientific">Leishmania panamensis</name>
    <dbReference type="NCBI Taxonomy" id="5679"/>
    <lineage>
        <taxon>Eukaryota</taxon>
        <taxon>Discoba</taxon>
        <taxon>Euglenozoa</taxon>
        <taxon>Kinetoplastea</taxon>
        <taxon>Metakinetoplastina</taxon>
        <taxon>Trypanosomatida</taxon>
        <taxon>Trypanosomatidae</taxon>
        <taxon>Leishmaniinae</taxon>
        <taxon>Leishmania</taxon>
        <taxon>Leishmania guyanensis species complex</taxon>
    </lineage>
</organism>
<keyword evidence="9" id="KW-1185">Reference proteome</keyword>
<keyword evidence="2 8" id="KW-0808">Transferase</keyword>
<proteinExistence type="predicted"/>
<dbReference type="InterPro" id="IPR011009">
    <property type="entry name" value="Kinase-like_dom_sf"/>
</dbReference>
<dbReference type="VEuPathDB" id="TriTrypDB:LPMP_191360"/>
<evidence type="ECO:0000256" key="5">
    <source>
        <dbReference type="ARBA" id="ARBA00022840"/>
    </source>
</evidence>
<dbReference type="Proteomes" id="UP000063063">
    <property type="component" value="Chromosome 19"/>
</dbReference>
<dbReference type="SUPFAM" id="SSF56112">
    <property type="entry name" value="Protein kinase-like (PK-like)"/>
    <property type="match status" value="1"/>
</dbReference>
<dbReference type="KEGG" id="lpan:LPMP_191360"/>
<accession>A0A088RN44</accession>
<dbReference type="InterPro" id="IPR000719">
    <property type="entry name" value="Prot_kinase_dom"/>
</dbReference>
<keyword evidence="4 8" id="KW-0418">Kinase</keyword>
<evidence type="ECO:0000259" key="7">
    <source>
        <dbReference type="PROSITE" id="PS50011"/>
    </source>
</evidence>
<feature type="region of interest" description="Disordered" evidence="6">
    <location>
        <begin position="348"/>
        <end position="379"/>
    </location>
</feature>
<evidence type="ECO:0000256" key="1">
    <source>
        <dbReference type="ARBA" id="ARBA00022527"/>
    </source>
</evidence>
<evidence type="ECO:0000256" key="4">
    <source>
        <dbReference type="ARBA" id="ARBA00022777"/>
    </source>
</evidence>
<dbReference type="GO" id="GO:0004674">
    <property type="term" value="F:protein serine/threonine kinase activity"/>
    <property type="evidence" value="ECO:0007669"/>
    <property type="project" value="UniProtKB-KW"/>
</dbReference>
<keyword evidence="3" id="KW-0547">Nucleotide-binding</keyword>
<evidence type="ECO:0000256" key="2">
    <source>
        <dbReference type="ARBA" id="ARBA00022679"/>
    </source>
</evidence>
<dbReference type="PROSITE" id="PS00108">
    <property type="entry name" value="PROTEIN_KINASE_ST"/>
    <property type="match status" value="1"/>
</dbReference>
<dbReference type="OrthoDB" id="541276at2759"/>
<dbReference type="GeneID" id="22574190"/>
<dbReference type="SMART" id="SM00220">
    <property type="entry name" value="S_TKc"/>
    <property type="match status" value="1"/>
</dbReference>
<reference evidence="8 9" key="1">
    <citation type="journal article" date="2015" name="Sci. Rep.">
        <title>The genome of Leishmania panamensis: insights into genomics of the L. (Viannia) subgenus.</title>
        <authorList>
            <person name="Llanes A."/>
            <person name="Restrepo C.M."/>
            <person name="Vecchio G.D."/>
            <person name="Anguizola F.J."/>
            <person name="Lleonart R."/>
        </authorList>
    </citation>
    <scope>NUCLEOTIDE SEQUENCE [LARGE SCALE GENOMIC DNA]</scope>
    <source>
        <strain evidence="8 9">MHOM/PA/94/PSC-1</strain>
    </source>
</reference>
<dbReference type="EC" id="2.7.11.1" evidence="8"/>
<dbReference type="VEuPathDB" id="TriTrypDB:LPAL13_190020700"/>
<gene>
    <name evidence="8" type="ORF">LPMP_191360</name>
</gene>